<dbReference type="Proteomes" id="UP000814033">
    <property type="component" value="Unassembled WGS sequence"/>
</dbReference>
<accession>A0ACB8R8C8</accession>
<proteinExistence type="predicted"/>
<organism evidence="1 2">
    <name type="scientific">Auriscalpium vulgare</name>
    <dbReference type="NCBI Taxonomy" id="40419"/>
    <lineage>
        <taxon>Eukaryota</taxon>
        <taxon>Fungi</taxon>
        <taxon>Dikarya</taxon>
        <taxon>Basidiomycota</taxon>
        <taxon>Agaricomycotina</taxon>
        <taxon>Agaricomycetes</taxon>
        <taxon>Russulales</taxon>
        <taxon>Auriscalpiaceae</taxon>
        <taxon>Auriscalpium</taxon>
    </lineage>
</organism>
<dbReference type="EMBL" id="MU276251">
    <property type="protein sequence ID" value="KAI0039891.1"/>
    <property type="molecule type" value="Genomic_DNA"/>
</dbReference>
<reference evidence="1" key="1">
    <citation type="submission" date="2021-02" db="EMBL/GenBank/DDBJ databases">
        <authorList>
            <consortium name="DOE Joint Genome Institute"/>
            <person name="Ahrendt S."/>
            <person name="Looney B.P."/>
            <person name="Miyauchi S."/>
            <person name="Morin E."/>
            <person name="Drula E."/>
            <person name="Courty P.E."/>
            <person name="Chicoki N."/>
            <person name="Fauchery L."/>
            <person name="Kohler A."/>
            <person name="Kuo A."/>
            <person name="Labutti K."/>
            <person name="Pangilinan J."/>
            <person name="Lipzen A."/>
            <person name="Riley R."/>
            <person name="Andreopoulos W."/>
            <person name="He G."/>
            <person name="Johnson J."/>
            <person name="Barry K.W."/>
            <person name="Grigoriev I.V."/>
            <person name="Nagy L."/>
            <person name="Hibbett D."/>
            <person name="Henrissat B."/>
            <person name="Matheny P.B."/>
            <person name="Labbe J."/>
            <person name="Martin F."/>
        </authorList>
    </citation>
    <scope>NUCLEOTIDE SEQUENCE</scope>
    <source>
        <strain evidence="1">FP105234-sp</strain>
    </source>
</reference>
<name>A0ACB8R8C8_9AGAM</name>
<sequence length="1015" mass="107982">MALFDGITFALAPSLPPDRHAVLAGLLAANGAAERAPRDATHIITDSDFDDLDGGWQDVRPDAVKVTEAWVERSLLLGKRQGPQYFSPDPAMLFSGIVATATDISPTDIEVLSAGITALGGQWRAGLTRDTTHLFALADTSAKYATALHYQPATRVRVLAPHWFDDSVRLGIRGLATAAYEWPSPRVLAPPNANFTSTSGGGGEGAGAARITSAKRALFRGAVQAQAGGSAGGSVARSDVWAGRRILLCADLELSEGRRSAVDAGIARAGGTPLHDDDDRHNPTSAPTSTDEFDVLVCRYRWGPLYVQAVRAKKLVGSLAWLFHVEATGALSAPAGQLLHYPVPRTPIPGFSAHEITVTNYTGEAREYLKRLIALMGATFTPSLTGKNTVVIAALDRDAEEEEVEDAMAGPAERMDVDSAPEDDGHDAAYAPDADGHLPASDADDVDQPMDVDDDDDDDASPSPAPRKTPARRNSAAARPLGKRRAPAEAAPSREAPARARSPVIELSDDDSDDGGGQAGARVERLPGKKAGPGPSTRAGKGKRVEHDGSDDGMDDGESVAPVKPSPKKKAGPSTRAGKAKRDVPVEHDDSDDGGEAGSPVKQTPKKKAGPSTRAGKAKRSSKKAAPANRGGRRALDPSDHEDTPAQSVSPAKGKASNRAAPSSRVGRQAPAKSSTARAPSLAPSDTEDSDEETLPRRLTAGPASRAARQSVPASVRKTARRSAANKATQKLHDVLMPDLLSFAKEMRKGSIRDPGPSDTGKAKTREKEVATKKRRSSARADDGELEEEENDARDAKKRRLSQAKGKGKATAPADDDAEEEAPGPSARRKKTVAQLGAKTAVKANECTYLIVNNIVRTEKFLCAMAVAPHIVTEKWATASAAAKKLLPPDKYRLHDAENERKYDFKLTDALARAKSHEGRLFAGMVFYVTNKVPVDKKLLKNVVAAHGGQVRTQNPTTRIFAGKEKHYVVSCPEDAPVWRPLAQAQHPIYTQELLLNAALTQSIRWDVPAHRVVR</sequence>
<evidence type="ECO:0000313" key="2">
    <source>
        <dbReference type="Proteomes" id="UP000814033"/>
    </source>
</evidence>
<protein>
    <submittedName>
        <fullName evidence="1">Uncharacterized protein</fullName>
    </submittedName>
</protein>
<keyword evidence="2" id="KW-1185">Reference proteome</keyword>
<evidence type="ECO:0000313" key="1">
    <source>
        <dbReference type="EMBL" id="KAI0039891.1"/>
    </source>
</evidence>
<reference evidence="1" key="2">
    <citation type="journal article" date="2022" name="New Phytol.">
        <title>Evolutionary transition to the ectomycorrhizal habit in the genomes of a hyperdiverse lineage of mushroom-forming fungi.</title>
        <authorList>
            <person name="Looney B."/>
            <person name="Miyauchi S."/>
            <person name="Morin E."/>
            <person name="Drula E."/>
            <person name="Courty P.E."/>
            <person name="Kohler A."/>
            <person name="Kuo A."/>
            <person name="LaButti K."/>
            <person name="Pangilinan J."/>
            <person name="Lipzen A."/>
            <person name="Riley R."/>
            <person name="Andreopoulos W."/>
            <person name="He G."/>
            <person name="Johnson J."/>
            <person name="Nolan M."/>
            <person name="Tritt A."/>
            <person name="Barry K.W."/>
            <person name="Grigoriev I.V."/>
            <person name="Nagy L.G."/>
            <person name="Hibbett D."/>
            <person name="Henrissat B."/>
            <person name="Matheny P.B."/>
            <person name="Labbe J."/>
            <person name="Martin F.M."/>
        </authorList>
    </citation>
    <scope>NUCLEOTIDE SEQUENCE</scope>
    <source>
        <strain evidence="1">FP105234-sp</strain>
    </source>
</reference>
<comment type="caution">
    <text evidence="1">The sequence shown here is derived from an EMBL/GenBank/DDBJ whole genome shotgun (WGS) entry which is preliminary data.</text>
</comment>
<gene>
    <name evidence="1" type="ORF">FA95DRAFT_1503597</name>
</gene>